<gene>
    <name evidence="7" type="primary">sgt2</name>
    <name evidence="7" type="ORF">Q8F55_002374</name>
</gene>
<evidence type="ECO:0000313" key="8">
    <source>
        <dbReference type="Proteomes" id="UP001565368"/>
    </source>
</evidence>
<dbReference type="InterPro" id="IPR019734">
    <property type="entry name" value="TPR_rpt"/>
</dbReference>
<evidence type="ECO:0000256" key="1">
    <source>
        <dbReference type="ARBA" id="ARBA00008175"/>
    </source>
</evidence>
<feature type="region of interest" description="Disordered" evidence="5">
    <location>
        <begin position="82"/>
        <end position="105"/>
    </location>
</feature>
<evidence type="ECO:0000259" key="6">
    <source>
        <dbReference type="Pfam" id="PF16546"/>
    </source>
</evidence>
<dbReference type="Pfam" id="PF07719">
    <property type="entry name" value="TPR_2"/>
    <property type="match status" value="1"/>
</dbReference>
<dbReference type="Gene3D" id="1.20.5.420">
    <property type="entry name" value="Immunoglobulin FC, subunit C"/>
    <property type="match status" value="1"/>
</dbReference>
<accession>A0ABR3Q9R0</accession>
<dbReference type="SMART" id="SM00028">
    <property type="entry name" value="TPR"/>
    <property type="match status" value="3"/>
</dbReference>
<dbReference type="Pfam" id="PF16546">
    <property type="entry name" value="SGTA_dimer"/>
    <property type="match status" value="1"/>
</dbReference>
<dbReference type="InterPro" id="IPR013105">
    <property type="entry name" value="TPR_2"/>
</dbReference>
<dbReference type="Proteomes" id="UP001565368">
    <property type="component" value="Unassembled WGS sequence"/>
</dbReference>
<dbReference type="InterPro" id="IPR032374">
    <property type="entry name" value="SGTA_dimer"/>
</dbReference>
<evidence type="ECO:0000256" key="5">
    <source>
        <dbReference type="SAM" id="MobiDB-lite"/>
    </source>
</evidence>
<feature type="compositionally biased region" description="Low complexity" evidence="5">
    <location>
        <begin position="82"/>
        <end position="98"/>
    </location>
</feature>
<dbReference type="EMBL" id="JBBXJM010000002">
    <property type="protein sequence ID" value="KAL1411418.1"/>
    <property type="molecule type" value="Genomic_DNA"/>
</dbReference>
<organism evidence="7 8">
    <name type="scientific">Vanrija albida</name>
    <dbReference type="NCBI Taxonomy" id="181172"/>
    <lineage>
        <taxon>Eukaryota</taxon>
        <taxon>Fungi</taxon>
        <taxon>Dikarya</taxon>
        <taxon>Basidiomycota</taxon>
        <taxon>Agaricomycotina</taxon>
        <taxon>Tremellomycetes</taxon>
        <taxon>Trichosporonales</taxon>
        <taxon>Trichosporonaceae</taxon>
        <taxon>Vanrija</taxon>
    </lineage>
</organism>
<dbReference type="Pfam" id="PF13181">
    <property type="entry name" value="TPR_8"/>
    <property type="match status" value="1"/>
</dbReference>
<evidence type="ECO:0000256" key="3">
    <source>
        <dbReference type="ARBA" id="ARBA00022803"/>
    </source>
</evidence>
<feature type="repeat" description="TPR" evidence="4">
    <location>
        <begin position="105"/>
        <end position="138"/>
    </location>
</feature>
<evidence type="ECO:0000313" key="7">
    <source>
        <dbReference type="EMBL" id="KAL1411418.1"/>
    </source>
</evidence>
<dbReference type="InterPro" id="IPR047150">
    <property type="entry name" value="SGT"/>
</dbReference>
<dbReference type="PANTHER" id="PTHR45831:SF2">
    <property type="entry name" value="LD24721P"/>
    <property type="match status" value="1"/>
</dbReference>
<reference evidence="7 8" key="1">
    <citation type="submission" date="2023-08" db="EMBL/GenBank/DDBJ databases">
        <title>Annotated Genome Sequence of Vanrija albida AlHP1.</title>
        <authorList>
            <person name="Herzog R."/>
        </authorList>
    </citation>
    <scope>NUCLEOTIDE SEQUENCE [LARGE SCALE GENOMIC DNA]</scope>
    <source>
        <strain evidence="7 8">AlHP1</strain>
    </source>
</reference>
<name>A0ABR3Q9R0_9TREE</name>
<dbReference type="Gene3D" id="1.25.40.10">
    <property type="entry name" value="Tetratricopeptide repeat domain"/>
    <property type="match status" value="1"/>
</dbReference>
<evidence type="ECO:0000256" key="4">
    <source>
        <dbReference type="PROSITE-ProRule" id="PRU00339"/>
    </source>
</evidence>
<comment type="similarity">
    <text evidence="1">Belongs to the SGT family.</text>
</comment>
<sequence>MADARKKQLAFNIIDFLRTSSEDGTVKEDDKESMEVAIQCIAESFGVDPDSTEDQAAYSIKPASLLNLLDVLAKTRSKTTGAAAAPAPAAAAASSAPSGDDKQKAEALKAEGNALMSKKQHQAAIDKYTEAIKLDPNPVFYSNRAAAWGALGKHEQAAEDAERAIDLDPSFSKGYSRLAHAQFSLGNYQKAVDAYEDGLKIDPSNANMKASLATAKTRLAEQAPSSSDLRDAAPSAGAGAGGMPDLSSLASMLGGAGGGGGGGMPDIAAMMRNPQMMAMAQQMMSNGGLERLMANPQLRQMAENMQGGGGMPDFNALASDPAMRDLAQQFMGGGGQGR</sequence>
<keyword evidence="2" id="KW-0677">Repeat</keyword>
<dbReference type="PANTHER" id="PTHR45831">
    <property type="entry name" value="LD24721P"/>
    <property type="match status" value="1"/>
</dbReference>
<keyword evidence="3 4" id="KW-0802">TPR repeat</keyword>
<dbReference type="InterPro" id="IPR011990">
    <property type="entry name" value="TPR-like_helical_dom_sf"/>
</dbReference>
<feature type="repeat" description="TPR" evidence="4">
    <location>
        <begin position="172"/>
        <end position="205"/>
    </location>
</feature>
<dbReference type="GeneID" id="95983417"/>
<comment type="caution">
    <text evidence="7">The sequence shown here is derived from an EMBL/GenBank/DDBJ whole genome shotgun (WGS) entry which is preliminary data.</text>
</comment>
<dbReference type="Pfam" id="PF00515">
    <property type="entry name" value="TPR_1"/>
    <property type="match status" value="1"/>
</dbReference>
<dbReference type="SUPFAM" id="SSF48452">
    <property type="entry name" value="TPR-like"/>
    <property type="match status" value="1"/>
</dbReference>
<dbReference type="PROSITE" id="PS50293">
    <property type="entry name" value="TPR_REGION"/>
    <property type="match status" value="1"/>
</dbReference>
<proteinExistence type="inferred from homology"/>
<dbReference type="RefSeq" id="XP_069211362.1">
    <property type="nucleotide sequence ID" value="XM_069350976.1"/>
</dbReference>
<evidence type="ECO:0000256" key="2">
    <source>
        <dbReference type="ARBA" id="ARBA00022737"/>
    </source>
</evidence>
<dbReference type="PROSITE" id="PS50005">
    <property type="entry name" value="TPR"/>
    <property type="match status" value="2"/>
</dbReference>
<keyword evidence="8" id="KW-1185">Reference proteome</keyword>
<protein>
    <submittedName>
        <fullName evidence="7">Small glutamine-rich tetratricopeptide repeat-containing protein 2</fullName>
    </submittedName>
</protein>
<feature type="domain" description="SGTA homodimerisation" evidence="6">
    <location>
        <begin position="6"/>
        <end position="70"/>
    </location>
</feature>
<feature type="region of interest" description="Disordered" evidence="5">
    <location>
        <begin position="217"/>
        <end position="241"/>
    </location>
</feature>